<accession>A0A2L2XE20</accession>
<dbReference type="Proteomes" id="UP000239549">
    <property type="component" value="Unassembled WGS sequence"/>
</dbReference>
<proteinExistence type="predicted"/>
<gene>
    <name evidence="1" type="ORF">DCCM_3484</name>
</gene>
<comment type="caution">
    <text evidence="1">The sequence shown here is derived from an EMBL/GenBank/DDBJ whole genome shotgun (WGS) entry which is preliminary data.</text>
</comment>
<evidence type="ECO:0000313" key="1">
    <source>
        <dbReference type="EMBL" id="GBF34372.1"/>
    </source>
</evidence>
<keyword evidence="2" id="KW-1185">Reference proteome</keyword>
<dbReference type="AlphaFoldDB" id="A0A2L2XE20"/>
<reference evidence="2" key="1">
    <citation type="submission" date="2018-02" db="EMBL/GenBank/DDBJ databases">
        <title>Genome sequence of Desulfocucumis palustris strain NAW-5.</title>
        <authorList>
            <person name="Watanabe M."/>
            <person name="Kojima H."/>
            <person name="Fukui M."/>
        </authorList>
    </citation>
    <scope>NUCLEOTIDE SEQUENCE [LARGE SCALE GENOMIC DNA]</scope>
    <source>
        <strain evidence="2">NAW-5</strain>
    </source>
</reference>
<sequence>MPRNPAKSIFKERGFSDLPGDITIDEKSLSKKYRTNVHTLIRAWKRGRTDLEIARLTGLNPVTLQQIRNDIELSHRRIRLAKKKENMGLGQATGQRHIFLSPLT</sequence>
<name>A0A2L2XE20_9FIRM</name>
<organism evidence="1 2">
    <name type="scientific">Desulfocucumis palustris</name>
    <dbReference type="NCBI Taxonomy" id="1898651"/>
    <lineage>
        <taxon>Bacteria</taxon>
        <taxon>Bacillati</taxon>
        <taxon>Bacillota</taxon>
        <taxon>Clostridia</taxon>
        <taxon>Eubacteriales</taxon>
        <taxon>Desulfocucumaceae</taxon>
        <taxon>Desulfocucumis</taxon>
    </lineage>
</organism>
<dbReference type="EMBL" id="BFAV01000140">
    <property type="protein sequence ID" value="GBF34372.1"/>
    <property type="molecule type" value="Genomic_DNA"/>
</dbReference>
<protein>
    <submittedName>
        <fullName evidence="1">Uncharacterized protein</fullName>
    </submittedName>
</protein>
<evidence type="ECO:0000313" key="2">
    <source>
        <dbReference type="Proteomes" id="UP000239549"/>
    </source>
</evidence>